<evidence type="ECO:0000256" key="1">
    <source>
        <dbReference type="SAM" id="SignalP"/>
    </source>
</evidence>
<comment type="caution">
    <text evidence="2">The sequence shown here is derived from an EMBL/GenBank/DDBJ whole genome shotgun (WGS) entry which is preliminary data.</text>
</comment>
<evidence type="ECO:0000313" key="3">
    <source>
        <dbReference type="Proteomes" id="UP000241167"/>
    </source>
</evidence>
<keyword evidence="1" id="KW-0732">Signal</keyword>
<proteinExistence type="predicted"/>
<dbReference type="RefSeq" id="WP_106512762.1">
    <property type="nucleotide sequence ID" value="NZ_PXYI01000003.1"/>
</dbReference>
<protein>
    <submittedName>
        <fullName evidence="2">Uncharacterized protein</fullName>
    </submittedName>
</protein>
<organism evidence="2 3">
    <name type="scientific">Allosphingosinicella deserti</name>
    <dbReference type="NCBI Taxonomy" id="2116704"/>
    <lineage>
        <taxon>Bacteria</taxon>
        <taxon>Pseudomonadati</taxon>
        <taxon>Pseudomonadota</taxon>
        <taxon>Alphaproteobacteria</taxon>
        <taxon>Sphingomonadales</taxon>
        <taxon>Sphingomonadaceae</taxon>
        <taxon>Allosphingosinicella</taxon>
    </lineage>
</organism>
<name>A0A2P7QRQ1_9SPHN</name>
<keyword evidence="3" id="KW-1185">Reference proteome</keyword>
<feature type="chain" id="PRO_5015197318" evidence="1">
    <location>
        <begin position="16"/>
        <end position="151"/>
    </location>
</feature>
<feature type="signal peptide" evidence="1">
    <location>
        <begin position="1"/>
        <end position="15"/>
    </location>
</feature>
<dbReference type="Proteomes" id="UP000241167">
    <property type="component" value="Unassembled WGS sequence"/>
</dbReference>
<dbReference type="EMBL" id="PXYI01000003">
    <property type="protein sequence ID" value="PSJ40610.1"/>
    <property type="molecule type" value="Genomic_DNA"/>
</dbReference>
<reference evidence="2 3" key="1">
    <citation type="submission" date="2018-03" db="EMBL/GenBank/DDBJ databases">
        <title>The draft genome of Sphingosinicella sp. GL-C-18.</title>
        <authorList>
            <person name="Liu L."/>
            <person name="Li L."/>
            <person name="Liang L."/>
            <person name="Zhang X."/>
            <person name="Wang T."/>
        </authorList>
    </citation>
    <scope>NUCLEOTIDE SEQUENCE [LARGE SCALE GENOMIC DNA]</scope>
    <source>
        <strain evidence="2 3">GL-C-18</strain>
    </source>
</reference>
<evidence type="ECO:0000313" key="2">
    <source>
        <dbReference type="EMBL" id="PSJ40610.1"/>
    </source>
</evidence>
<gene>
    <name evidence="2" type="ORF">C7I55_09810</name>
</gene>
<sequence length="151" mass="16514">MAFSSLILSFLLAQAGSDASAIRVLGADFFASDSEHPGSAPVSTRQIAHRPGSSCYEWVVRVMPVARSVTVREVFRLPSAAPQWGVDPARTQVSDDGRESVTEIAEDLSDGMISNGWCVAEGDPVGRYRISVFDGDRLIQRFDFEVQLETY</sequence>
<accession>A0A2P7QRQ1</accession>
<dbReference type="OrthoDB" id="7947566at2"/>
<dbReference type="AlphaFoldDB" id="A0A2P7QRQ1"/>